<protein>
    <submittedName>
        <fullName evidence="1">Cytochrome d ubiquinol oxidase subunit I</fullName>
        <ecNumber evidence="1">1.10.3.-</ecNumber>
    </submittedName>
</protein>
<dbReference type="EMBL" id="UHBY01000003">
    <property type="protein sequence ID" value="SUL34028.1"/>
    <property type="molecule type" value="Genomic_DNA"/>
</dbReference>
<proteinExistence type="predicted"/>
<sequence length="48" mass="5370">MAFRYIFPCQIIIIGVLDEKTQQVKGAIELPGLLSFLADNSVKLKYKG</sequence>
<evidence type="ECO:0000313" key="1">
    <source>
        <dbReference type="EMBL" id="SUL34028.1"/>
    </source>
</evidence>
<name>A0A380EIG9_STAAU</name>
<evidence type="ECO:0000313" key="2">
    <source>
        <dbReference type="Proteomes" id="UP000254116"/>
    </source>
</evidence>
<dbReference type="EC" id="1.10.3.-" evidence="1"/>
<dbReference type="Proteomes" id="UP000254116">
    <property type="component" value="Unassembled WGS sequence"/>
</dbReference>
<dbReference type="GO" id="GO:0016491">
    <property type="term" value="F:oxidoreductase activity"/>
    <property type="evidence" value="ECO:0007669"/>
    <property type="project" value="UniProtKB-KW"/>
</dbReference>
<organism evidence="1 2">
    <name type="scientific">Staphylococcus aureus</name>
    <dbReference type="NCBI Taxonomy" id="1280"/>
    <lineage>
        <taxon>Bacteria</taxon>
        <taxon>Bacillati</taxon>
        <taxon>Bacillota</taxon>
        <taxon>Bacilli</taxon>
        <taxon>Bacillales</taxon>
        <taxon>Staphylococcaceae</taxon>
        <taxon>Staphylococcus</taxon>
    </lineage>
</organism>
<dbReference type="AlphaFoldDB" id="A0A380EIG9"/>
<reference evidence="1 2" key="1">
    <citation type="submission" date="2018-06" db="EMBL/GenBank/DDBJ databases">
        <authorList>
            <consortium name="Pathogen Informatics"/>
            <person name="Doyle S."/>
        </authorList>
    </citation>
    <scope>NUCLEOTIDE SEQUENCE [LARGE SCALE GENOMIC DNA]</scope>
    <source>
        <strain evidence="1 2">NCTC10702</strain>
    </source>
</reference>
<gene>
    <name evidence="1" type="ORF">NCTC10702_01645</name>
</gene>
<keyword evidence="1" id="KW-0560">Oxidoreductase</keyword>
<accession>A0A380EIG9</accession>